<protein>
    <submittedName>
        <fullName evidence="1">Glycosyltransferase family 9 protein</fullName>
    </submittedName>
</protein>
<dbReference type="PANTHER" id="PTHR30160">
    <property type="entry name" value="TETRAACYLDISACCHARIDE 4'-KINASE-RELATED"/>
    <property type="match status" value="1"/>
</dbReference>
<name>A0A4S4AAI9_9RHOO</name>
<comment type="caution">
    <text evidence="1">The sequence shown here is derived from an EMBL/GenBank/DDBJ whole genome shotgun (WGS) entry which is preliminary data.</text>
</comment>
<dbReference type="AlphaFoldDB" id="A0A4S4AAI9"/>
<dbReference type="GO" id="GO:0008713">
    <property type="term" value="F:ADP-heptose-lipopolysaccharide heptosyltransferase activity"/>
    <property type="evidence" value="ECO:0007669"/>
    <property type="project" value="TreeGrafter"/>
</dbReference>
<accession>A0A4S4AAI9</accession>
<dbReference type="OrthoDB" id="8564939at2"/>
<dbReference type="RefSeq" id="WP_136386832.1">
    <property type="nucleotide sequence ID" value="NZ_SSOD01000022.1"/>
</dbReference>
<evidence type="ECO:0000313" key="1">
    <source>
        <dbReference type="EMBL" id="THF55916.1"/>
    </source>
</evidence>
<dbReference type="EMBL" id="SSOD01000022">
    <property type="protein sequence ID" value="THF55916.1"/>
    <property type="molecule type" value="Genomic_DNA"/>
</dbReference>
<dbReference type="GO" id="GO:0009244">
    <property type="term" value="P:lipopolysaccharide core region biosynthetic process"/>
    <property type="evidence" value="ECO:0007669"/>
    <property type="project" value="TreeGrafter"/>
</dbReference>
<reference evidence="1 2" key="1">
    <citation type="submission" date="2019-04" db="EMBL/GenBank/DDBJ databases">
        <title>Azoarcus rhizosphaerae sp. nov. isolated from rhizosphere of Ficus religiosa.</title>
        <authorList>
            <person name="Lin S.-Y."/>
            <person name="Hameed A."/>
            <person name="Hsu Y.-H."/>
            <person name="Young C.-C."/>
        </authorList>
    </citation>
    <scope>NUCLEOTIDE SEQUENCE [LARGE SCALE GENOMIC DNA]</scope>
    <source>
        <strain evidence="1 2">CC-YHH848</strain>
    </source>
</reference>
<evidence type="ECO:0000313" key="2">
    <source>
        <dbReference type="Proteomes" id="UP000307956"/>
    </source>
</evidence>
<keyword evidence="1" id="KW-0808">Transferase</keyword>
<gene>
    <name evidence="1" type="ORF">E6O51_20230</name>
</gene>
<organism evidence="1 2">
    <name type="scientific">Pseudothauera rhizosphaerae</name>
    <dbReference type="NCBI Taxonomy" id="2565932"/>
    <lineage>
        <taxon>Bacteria</taxon>
        <taxon>Pseudomonadati</taxon>
        <taxon>Pseudomonadota</taxon>
        <taxon>Betaproteobacteria</taxon>
        <taxon>Rhodocyclales</taxon>
        <taxon>Zoogloeaceae</taxon>
        <taxon>Pseudothauera</taxon>
    </lineage>
</organism>
<keyword evidence="2" id="KW-1185">Reference proteome</keyword>
<proteinExistence type="predicted"/>
<dbReference type="PANTHER" id="PTHR30160:SF23">
    <property type="match status" value="1"/>
</dbReference>
<sequence length="466" mass="52038">MSSQAARIKYHIVPYTRGIGIELGGKAFPHFVEAASVDDVADESQAFVVASYQGAGVESLREWWRTVLPGGHLVLHLPHLDTTGAGFIPAAVEHEMRTAAVETGFDLIVCEPQEDDFLQVFQKPAFPTGQFKQSWLTNIRSEPTACVVRYGGFGDMLQASNILPALKREGFHVTVMTTPKGQDILREDPHVDAWFIQDTDQVPNHELAAFWKVQEARFDRFVNLSESVEGTLLPIPCRANFHWPDAVRRKELGRNYLEWTSELAQVPYGSEARFYPDAAECQRVAGLMEPGKFHVVFALAGSSIHKFWPHQDALIARCLLELPDVVFHLVGDYACQLLEAGWEAEPRVHCRSGALPIRDTLTMAVQAQAVIGPETGVLNAVAFEASVAKVILLSHSSHENLTKHWVNTTVLTPPVEVGCYPCHRLHYGRDYCHEHRETGAAICQQAIDPALAFDAIRRAYERWRTD</sequence>
<dbReference type="GO" id="GO:0005829">
    <property type="term" value="C:cytosol"/>
    <property type="evidence" value="ECO:0007669"/>
    <property type="project" value="TreeGrafter"/>
</dbReference>
<dbReference type="Gene3D" id="3.40.50.2000">
    <property type="entry name" value="Glycogen Phosphorylase B"/>
    <property type="match status" value="2"/>
</dbReference>
<dbReference type="Proteomes" id="UP000307956">
    <property type="component" value="Unassembled WGS sequence"/>
</dbReference>
<dbReference type="InterPro" id="IPR051199">
    <property type="entry name" value="LPS_LOS_Heptosyltrfase"/>
</dbReference>
<dbReference type="SUPFAM" id="SSF53756">
    <property type="entry name" value="UDP-Glycosyltransferase/glycogen phosphorylase"/>
    <property type="match status" value="1"/>
</dbReference>